<evidence type="ECO:0000256" key="1">
    <source>
        <dbReference type="SAM" id="MobiDB-lite"/>
    </source>
</evidence>
<dbReference type="Pfam" id="PF05069">
    <property type="entry name" value="Phage_tail_S"/>
    <property type="match status" value="1"/>
</dbReference>
<accession>A0A1H9V0A2</accession>
<feature type="region of interest" description="Disordered" evidence="1">
    <location>
        <begin position="39"/>
        <end position="67"/>
    </location>
</feature>
<proteinExistence type="predicted"/>
<organism evidence="2 3">
    <name type="scientific">Vreelandella subterranea</name>
    <dbReference type="NCBI Taxonomy" id="416874"/>
    <lineage>
        <taxon>Bacteria</taxon>
        <taxon>Pseudomonadati</taxon>
        <taxon>Pseudomonadota</taxon>
        <taxon>Gammaproteobacteria</taxon>
        <taxon>Oceanospirillales</taxon>
        <taxon>Halomonadaceae</taxon>
        <taxon>Vreelandella</taxon>
    </lineage>
</organism>
<protein>
    <submittedName>
        <fullName evidence="2">Phage virion morphogenesis (Putative tail completion) protein</fullName>
    </submittedName>
</protein>
<gene>
    <name evidence="2" type="ORF">SAMN04487958_1081</name>
</gene>
<dbReference type="AlphaFoldDB" id="A0A1H9V0A2"/>
<evidence type="ECO:0000313" key="2">
    <source>
        <dbReference type="EMBL" id="SES15048.1"/>
    </source>
</evidence>
<name>A0A1H9V0A2_9GAMM</name>
<dbReference type="InterPro" id="IPR006522">
    <property type="entry name" value="Phage_virion_morphogenesis"/>
</dbReference>
<keyword evidence="3" id="KW-1185">Reference proteome</keyword>
<dbReference type="Proteomes" id="UP000198505">
    <property type="component" value="Unassembled WGS sequence"/>
</dbReference>
<dbReference type="RefSeq" id="WP_092828283.1">
    <property type="nucleotide sequence ID" value="NZ_FOGS01000008.1"/>
</dbReference>
<sequence length="148" mass="17047">MAGIKLDFRIDDDKVMRALGELNKRGRDAQPAMAAIGEDLDRATRERFDQQVSPSGDPWEPLSEEYRKRKPRRQDEILVLNTYLRDTNRYDAGPDYLEYGTDRIYGASMHFGDEERGIPERNWLGFSSDDETNAIETLLDYLGEPLGE</sequence>
<reference evidence="3" key="1">
    <citation type="submission" date="2016-10" db="EMBL/GenBank/DDBJ databases">
        <authorList>
            <person name="Varghese N."/>
            <person name="Submissions S."/>
        </authorList>
    </citation>
    <scope>NUCLEOTIDE SEQUENCE [LARGE SCALE GENOMIC DNA]</scope>
    <source>
        <strain evidence="3">CGMCC 1.6495</strain>
    </source>
</reference>
<dbReference type="STRING" id="416874.SAMN04487958_1081"/>
<dbReference type="EMBL" id="FOGS01000008">
    <property type="protein sequence ID" value="SES15048.1"/>
    <property type="molecule type" value="Genomic_DNA"/>
</dbReference>
<evidence type="ECO:0000313" key="3">
    <source>
        <dbReference type="Proteomes" id="UP000198505"/>
    </source>
</evidence>
<feature type="compositionally biased region" description="Basic and acidic residues" evidence="1">
    <location>
        <begin position="39"/>
        <end position="49"/>
    </location>
</feature>
<dbReference type="NCBIfam" id="TIGR01635">
    <property type="entry name" value="tail_comp_S"/>
    <property type="match status" value="1"/>
</dbReference>